<dbReference type="Proteomes" id="UP001176891">
    <property type="component" value="Unassembled WGS sequence"/>
</dbReference>
<evidence type="ECO:0000313" key="2">
    <source>
        <dbReference type="EMBL" id="MDO5987812.1"/>
    </source>
</evidence>
<keyword evidence="1" id="KW-0732">Signal</keyword>
<name>A0ABT8X1I7_9FLAO</name>
<evidence type="ECO:0000313" key="3">
    <source>
        <dbReference type="Proteomes" id="UP001176891"/>
    </source>
</evidence>
<accession>A0ABT8X1I7</accession>
<organism evidence="2 3">
    <name type="scientific">Flavivirga amylovorans</name>
    <dbReference type="NCBI Taxonomy" id="870486"/>
    <lineage>
        <taxon>Bacteria</taxon>
        <taxon>Pseudomonadati</taxon>
        <taxon>Bacteroidota</taxon>
        <taxon>Flavobacteriia</taxon>
        <taxon>Flavobacteriales</taxon>
        <taxon>Flavobacteriaceae</taxon>
        <taxon>Flavivirga</taxon>
    </lineage>
</organism>
<evidence type="ECO:0008006" key="4">
    <source>
        <dbReference type="Google" id="ProtNLM"/>
    </source>
</evidence>
<protein>
    <recommendedName>
        <fullName evidence="4">DUF3575 domain-containing protein</fullName>
    </recommendedName>
</protein>
<feature type="signal peptide" evidence="1">
    <location>
        <begin position="1"/>
        <end position="19"/>
    </location>
</feature>
<gene>
    <name evidence="2" type="ORF">Q4Q39_10410</name>
</gene>
<reference evidence="2" key="1">
    <citation type="submission" date="2023-07" db="EMBL/GenBank/DDBJ databases">
        <title>Two novel species in the genus Flavivirga.</title>
        <authorList>
            <person name="Kwon K."/>
        </authorList>
    </citation>
    <scope>NUCLEOTIDE SEQUENCE</scope>
    <source>
        <strain evidence="2">KACC 14157</strain>
    </source>
</reference>
<comment type="caution">
    <text evidence="2">The sequence shown here is derived from an EMBL/GenBank/DDBJ whole genome shotgun (WGS) entry which is preliminary data.</text>
</comment>
<keyword evidence="3" id="KW-1185">Reference proteome</keyword>
<proteinExistence type="predicted"/>
<dbReference type="EMBL" id="JAUOEM010000003">
    <property type="protein sequence ID" value="MDO5987812.1"/>
    <property type="molecule type" value="Genomic_DNA"/>
</dbReference>
<sequence length="173" mass="19610">MTKVVFASLLVMSSYFGFSQNTTDASVEKSVFGIQVGLIGIWAHNELKLSNQVVLRSEIGLAGVNTANIEPLLALEPRWYYNINKRANKGKRIDGNSGNYISFRTSYRFFDSSEADKNEQNYLFFTPTWGIRRNIGNHFNYEAGIGVGLGFFNNNEKKVGYTSYLNLKIGYRF</sequence>
<feature type="chain" id="PRO_5045565934" description="DUF3575 domain-containing protein" evidence="1">
    <location>
        <begin position="20"/>
        <end position="173"/>
    </location>
</feature>
<dbReference type="RefSeq" id="WP_303282388.1">
    <property type="nucleotide sequence ID" value="NZ_BAABCZ010000011.1"/>
</dbReference>
<evidence type="ECO:0000256" key="1">
    <source>
        <dbReference type="SAM" id="SignalP"/>
    </source>
</evidence>